<gene>
    <name evidence="3" type="ORF">BOTBODRAFT_49677</name>
</gene>
<protein>
    <submittedName>
        <fullName evidence="3">Uncharacterized protein</fullName>
    </submittedName>
</protein>
<evidence type="ECO:0000256" key="2">
    <source>
        <dbReference type="SAM" id="MobiDB-lite"/>
    </source>
</evidence>
<keyword evidence="4" id="KW-1185">Reference proteome</keyword>
<dbReference type="HOGENOM" id="CLU_418549_0_0_1"/>
<reference evidence="4" key="1">
    <citation type="journal article" date="2014" name="Proc. Natl. Acad. Sci. U.S.A.">
        <title>Extensive sampling of basidiomycete genomes demonstrates inadequacy of the white-rot/brown-rot paradigm for wood decay fungi.</title>
        <authorList>
            <person name="Riley R."/>
            <person name="Salamov A.A."/>
            <person name="Brown D.W."/>
            <person name="Nagy L.G."/>
            <person name="Floudas D."/>
            <person name="Held B.W."/>
            <person name="Levasseur A."/>
            <person name="Lombard V."/>
            <person name="Morin E."/>
            <person name="Otillar R."/>
            <person name="Lindquist E.A."/>
            <person name="Sun H."/>
            <person name="LaButti K.M."/>
            <person name="Schmutz J."/>
            <person name="Jabbour D."/>
            <person name="Luo H."/>
            <person name="Baker S.E."/>
            <person name="Pisabarro A.G."/>
            <person name="Walton J.D."/>
            <person name="Blanchette R.A."/>
            <person name="Henrissat B."/>
            <person name="Martin F."/>
            <person name="Cullen D."/>
            <person name="Hibbett D.S."/>
            <person name="Grigoriev I.V."/>
        </authorList>
    </citation>
    <scope>NUCLEOTIDE SEQUENCE [LARGE SCALE GENOMIC DNA]</scope>
    <source>
        <strain evidence="4">FD-172 SS1</strain>
    </source>
</reference>
<dbReference type="EMBL" id="KL198181">
    <property type="protein sequence ID" value="KDQ05836.1"/>
    <property type="molecule type" value="Genomic_DNA"/>
</dbReference>
<keyword evidence="1" id="KW-0175">Coiled coil</keyword>
<organism evidence="3 4">
    <name type="scientific">Botryobasidium botryosum (strain FD-172 SS1)</name>
    <dbReference type="NCBI Taxonomy" id="930990"/>
    <lineage>
        <taxon>Eukaryota</taxon>
        <taxon>Fungi</taxon>
        <taxon>Dikarya</taxon>
        <taxon>Basidiomycota</taxon>
        <taxon>Agaricomycotina</taxon>
        <taxon>Agaricomycetes</taxon>
        <taxon>Cantharellales</taxon>
        <taxon>Botryobasidiaceae</taxon>
        <taxon>Botryobasidium</taxon>
    </lineage>
</organism>
<feature type="coiled-coil region" evidence="1">
    <location>
        <begin position="325"/>
        <end position="352"/>
    </location>
</feature>
<accession>A0A067M2R1</accession>
<feature type="region of interest" description="Disordered" evidence="2">
    <location>
        <begin position="1"/>
        <end position="23"/>
    </location>
</feature>
<evidence type="ECO:0000256" key="1">
    <source>
        <dbReference type="SAM" id="Coils"/>
    </source>
</evidence>
<dbReference type="Proteomes" id="UP000027195">
    <property type="component" value="Unassembled WGS sequence"/>
</dbReference>
<feature type="coiled-coil region" evidence="1">
    <location>
        <begin position="585"/>
        <end position="612"/>
    </location>
</feature>
<dbReference type="InParanoid" id="A0A067M2R1"/>
<proteinExistence type="predicted"/>
<name>A0A067M2R1_BOTB1</name>
<dbReference type="Gene3D" id="3.60.130.30">
    <property type="match status" value="1"/>
</dbReference>
<evidence type="ECO:0000313" key="4">
    <source>
        <dbReference type="Proteomes" id="UP000027195"/>
    </source>
</evidence>
<evidence type="ECO:0000313" key="3">
    <source>
        <dbReference type="EMBL" id="KDQ05836.1"/>
    </source>
</evidence>
<dbReference type="AlphaFoldDB" id="A0A067M2R1"/>
<sequence length="655" mass="71403">MEDGSEASIDQTEELEKARRRGKTLRHKYATNGWLDGERDTVSAAVLEQSHSLRSRDMVRHAVQKLGVGEEKIRGGARGGSHIVLPEGQQPGEPLFHSLALPGLTLGLEGEGLVDAFQELGNFSTRPGTRSENEALHLLLWSKSAIFPFLTAETRVLLEDIQAREALIKLVALVKNVSLRVGRVMLELDPAYATAAQQICDYALAWYQKGDGSFNPDLGGLATALAAKAGGSPYAHLDPGDWGLAILYVSGLFTGGNFVLPQMGIAIPFGGLTVLLIRASELIHFVSDLEGYRVILTTFIDLNTAVHAGSQEGQFWEAPKAAAALGAAKDARAAARRKVENLRNEATAARVSKEKGAATRNACLRALQRAQKKVRAGREGQHLAELTKAYEQSVEAVAVADSAIQQAEEAVMMAQKEETLRAADVAAAEDALDDAEIKYRPWLQHIHTPARLARAAKRILAKRRKRIETAREALCVTLSGATGKGVKTETVARAALQSAQEAEPIAEEQVRRTHEAELAGVVAHDHWRACIYPLALQLGTARRSVHRWGKILIEASAEEKVAAGRTHGVSLEEGQRMEFEAMAARGRAARAKTKAEQQVAQLAEQLRLRQERWRGRLKVQTDVREHARGIEGKYGAGAPTQAEKGYAHWLQRTDF</sequence>